<sequence>MKRLGKLGALLISVALIAPTLAHGADSIPEQWAQLPAPGAGYIGYEANEAAFANTEASTWINFTSDNGKFDGKVTKVAICNTGAEDGCAFTVHSYYRAVLPVCVDATDINCISEIFATDANGKKLTVSSATVFPKDNPQAFAGNKALNVPRGTGAALVSIPDAPHAGGDKYLVKTTLSASRTNDQSGFETPRLGASISAVKVIEGDFFDLATDTNTAKYDQVGRIQVGTTQTKPISDPKPSKLCVAVSTTQCALPYTMPKDISFGFALRLNTNLSGWLHGRMKNAVIDYSTTNGITNLSVTANPIAVPLIDVWSKSDDLSDAHVAAYLPQFWGGEAMHYPVTNENLGLPIANSEKTRAGMKNISFKHINTNFSQSSMDNFLLWLPIAKDKAAAMPTQWRLGTMTDNGSGPVRECLDKEKALAGVVTTNSTMYLDGPPTFKDGTLDYKVASTHYEADGTTVFKGTYELIMSSAVARCIYKFTAAPISATVSITSENGEANAATTVINEKNGWLKLGAYGFTFSSPTVRVKLTQEAAPTPTPSATASTKPAVAKKTSITCVKGKSTKKVTAINPKCPTGYKKK</sequence>
<dbReference type="AlphaFoldDB" id="A0A6J6ZFB3"/>
<evidence type="ECO:0000313" key="1">
    <source>
        <dbReference type="EMBL" id="CAB4816057.1"/>
    </source>
</evidence>
<protein>
    <submittedName>
        <fullName evidence="1">Unannotated protein</fullName>
    </submittedName>
</protein>
<name>A0A6J6ZFB3_9ZZZZ</name>
<proteinExistence type="predicted"/>
<organism evidence="1">
    <name type="scientific">freshwater metagenome</name>
    <dbReference type="NCBI Taxonomy" id="449393"/>
    <lineage>
        <taxon>unclassified sequences</taxon>
        <taxon>metagenomes</taxon>
        <taxon>ecological metagenomes</taxon>
    </lineage>
</organism>
<gene>
    <name evidence="1" type="ORF">UFOPK3119_00678</name>
</gene>
<accession>A0A6J6ZFB3</accession>
<reference evidence="1" key="1">
    <citation type="submission" date="2020-05" db="EMBL/GenBank/DDBJ databases">
        <authorList>
            <person name="Chiriac C."/>
            <person name="Salcher M."/>
            <person name="Ghai R."/>
            <person name="Kavagutti S V."/>
        </authorList>
    </citation>
    <scope>NUCLEOTIDE SEQUENCE</scope>
</reference>
<dbReference type="EMBL" id="CAFAAX010000079">
    <property type="protein sequence ID" value="CAB4816057.1"/>
    <property type="molecule type" value="Genomic_DNA"/>
</dbReference>